<evidence type="ECO:0000313" key="3">
    <source>
        <dbReference type="Proteomes" id="UP000289738"/>
    </source>
</evidence>
<evidence type="ECO:0000259" key="1">
    <source>
        <dbReference type="Pfam" id="PF08646"/>
    </source>
</evidence>
<comment type="caution">
    <text evidence="2">The sequence shown here is derived from an EMBL/GenBank/DDBJ whole genome shotgun (WGS) entry which is preliminary data.</text>
</comment>
<sequence length="321" mass="35930">MGRSISTQTKCTLFGELVDQVLPQLERDDREPFTLVVQLFKTNVYLNLVNIQSAYYVSKVYFNPNLTEVNEFKQRLNKDIVSSSQRITQLQTQPQYFATDEINAGIIPLKTIEEVLNIQQIIANIVCLEVGKDDWCYTSCKTCSKKVVESKDRCVGFKAMLRYRLQIIVTDGTECLKLIVWNKESEQMVGKPADKVNEICVSQLYIVTKLSDDDFLISTFGCASSSVEASTFQMMGNTPLCETEDDSNAHGVVSLLKDSAVESNSDCSYQTPAKRSSPDTVNGYIGEAIVSADAQASANKTFKQNFGKKRWSKNCIAVVLY</sequence>
<reference evidence="2 3" key="1">
    <citation type="submission" date="2019-01" db="EMBL/GenBank/DDBJ databases">
        <title>Sequencing of cultivated peanut Arachis hypogaea provides insights into genome evolution and oil improvement.</title>
        <authorList>
            <person name="Chen X."/>
        </authorList>
    </citation>
    <scope>NUCLEOTIDE SEQUENCE [LARGE SCALE GENOMIC DNA]</scope>
    <source>
        <strain evidence="3">cv. Fuhuasheng</strain>
        <tissue evidence="2">Leaves</tissue>
    </source>
</reference>
<dbReference type="PANTHER" id="PTHR47165:SF4">
    <property type="entry name" value="OS03G0429900 PROTEIN"/>
    <property type="match status" value="1"/>
</dbReference>
<dbReference type="AlphaFoldDB" id="A0A444X754"/>
<evidence type="ECO:0000313" key="2">
    <source>
        <dbReference type="EMBL" id="RYQ85501.1"/>
    </source>
</evidence>
<dbReference type="Gene3D" id="2.40.50.140">
    <property type="entry name" value="Nucleic acid-binding proteins"/>
    <property type="match status" value="2"/>
</dbReference>
<keyword evidence="3" id="KW-1185">Reference proteome</keyword>
<dbReference type="PANTHER" id="PTHR47165">
    <property type="entry name" value="OS03G0429900 PROTEIN"/>
    <property type="match status" value="1"/>
</dbReference>
<dbReference type="STRING" id="3818.A0A444X754"/>
<accession>A0A444X754</accession>
<gene>
    <name evidence="2" type="ORF">Ahy_B10g105071</name>
</gene>
<dbReference type="Pfam" id="PF08646">
    <property type="entry name" value="Rep_fac-A_C"/>
    <property type="match status" value="1"/>
</dbReference>
<name>A0A444X754_ARAHY</name>
<dbReference type="SUPFAM" id="SSF50249">
    <property type="entry name" value="Nucleic acid-binding proteins"/>
    <property type="match status" value="1"/>
</dbReference>
<proteinExistence type="predicted"/>
<organism evidence="2 3">
    <name type="scientific">Arachis hypogaea</name>
    <name type="common">Peanut</name>
    <dbReference type="NCBI Taxonomy" id="3818"/>
    <lineage>
        <taxon>Eukaryota</taxon>
        <taxon>Viridiplantae</taxon>
        <taxon>Streptophyta</taxon>
        <taxon>Embryophyta</taxon>
        <taxon>Tracheophyta</taxon>
        <taxon>Spermatophyta</taxon>
        <taxon>Magnoliopsida</taxon>
        <taxon>eudicotyledons</taxon>
        <taxon>Gunneridae</taxon>
        <taxon>Pentapetalae</taxon>
        <taxon>rosids</taxon>
        <taxon>fabids</taxon>
        <taxon>Fabales</taxon>
        <taxon>Fabaceae</taxon>
        <taxon>Papilionoideae</taxon>
        <taxon>50 kb inversion clade</taxon>
        <taxon>dalbergioids sensu lato</taxon>
        <taxon>Dalbergieae</taxon>
        <taxon>Pterocarpus clade</taxon>
        <taxon>Arachis</taxon>
    </lineage>
</organism>
<feature type="domain" description="Replication factor A C-terminal" evidence="1">
    <location>
        <begin position="129"/>
        <end position="199"/>
    </location>
</feature>
<dbReference type="InterPro" id="IPR012340">
    <property type="entry name" value="NA-bd_OB-fold"/>
</dbReference>
<dbReference type="EMBL" id="SDMP01000020">
    <property type="protein sequence ID" value="RYQ85501.1"/>
    <property type="molecule type" value="Genomic_DNA"/>
</dbReference>
<dbReference type="InterPro" id="IPR013955">
    <property type="entry name" value="Rep_factor-A_C"/>
</dbReference>
<dbReference type="Proteomes" id="UP000289738">
    <property type="component" value="Chromosome B10"/>
</dbReference>
<protein>
    <recommendedName>
        <fullName evidence="1">Replication factor A C-terminal domain-containing protein</fullName>
    </recommendedName>
</protein>